<evidence type="ECO:0000313" key="4">
    <source>
        <dbReference type="WormBase" id="F11E6.11a"/>
    </source>
</evidence>
<feature type="transmembrane region" description="Helical" evidence="1">
    <location>
        <begin position="72"/>
        <end position="94"/>
    </location>
</feature>
<proteinExistence type="predicted"/>
<dbReference type="PANTHER" id="PTHR34152">
    <property type="entry name" value="PROTEIN CBG12353-RELATED"/>
    <property type="match status" value="1"/>
</dbReference>
<dbReference type="RefSeq" id="NP_001023128.1">
    <property type="nucleotide sequence ID" value="NM_001027957.4"/>
</dbReference>
<dbReference type="GeneID" id="259609"/>
<evidence type="ECO:0000256" key="1">
    <source>
        <dbReference type="SAM" id="Phobius"/>
    </source>
</evidence>
<protein>
    <submittedName>
        <fullName evidence="2">Efflux RND transporter permease subunit</fullName>
    </submittedName>
</protein>
<keyword evidence="1" id="KW-0472">Membrane</keyword>
<dbReference type="OrthoDB" id="5871763at2759"/>
<dbReference type="PANTHER" id="PTHR34152:SF8">
    <property type="entry name" value="EFFLUX RND TRANSPORTER PERMEASE SUBUNIT"/>
    <property type="match status" value="1"/>
</dbReference>
<feature type="transmembrane region" description="Helical" evidence="1">
    <location>
        <begin position="161"/>
        <end position="192"/>
    </location>
</feature>
<dbReference type="FunCoup" id="Q5WRM9">
    <property type="interactions" value="815"/>
</dbReference>
<dbReference type="InParanoid" id="Q5WRM9"/>
<dbReference type="WormBase" id="F11E6.11a">
    <property type="protein sequence ID" value="CE37345"/>
    <property type="gene ID" value="WBGene00023501"/>
</dbReference>
<keyword evidence="3" id="KW-1185">Reference proteome</keyword>
<dbReference type="AGR" id="WB:WBGene00023501"/>
<name>Q5WRM9_CAEEL</name>
<dbReference type="PaxDb" id="6239-F11E6.11a"/>
<keyword evidence="1" id="KW-1133">Transmembrane helix</keyword>
<dbReference type="ExpressionAtlas" id="Q5WRM9">
    <property type="expression patterns" value="baseline and differential"/>
</dbReference>
<sequence>MYFWIKNATLSNSTHTNKLKSPVESGAYTTEKQNKHNYYFTLFICLLLTPLSFYFVVAGISKSLDCQAEPNLLFWMILAGVGILSDVVITFINLHRKIKYSQDIEKDIEQTTKIKEEKTALLSIFQKSIRLSMFGLSIIGFFRSFSVFFNGSIMPDCSYLVIWPTFVLSFLILLLSIFVIIYYSCIACCTILDRFDENYKH</sequence>
<dbReference type="Bgee" id="WBGene00023501">
    <property type="expression patterns" value="Expressed in adult organism and 2 other cell types or tissues"/>
</dbReference>
<accession>Q5WRM9</accession>
<dbReference type="UCSC" id="F11E6.11.1">
    <property type="organism name" value="c. elegans"/>
</dbReference>
<feature type="transmembrane region" description="Helical" evidence="1">
    <location>
        <begin position="131"/>
        <end position="149"/>
    </location>
</feature>
<dbReference type="HOGENOM" id="CLU_1361534_0_0_1"/>
<dbReference type="KEGG" id="cel:CELE_F11E6.11"/>
<feature type="transmembrane region" description="Helical" evidence="1">
    <location>
        <begin position="38"/>
        <end position="60"/>
    </location>
</feature>
<reference evidence="2 3" key="1">
    <citation type="journal article" date="1998" name="Science">
        <title>Genome sequence of the nematode C. elegans: a platform for investigating biology.</title>
        <authorList>
            <consortium name="The C. elegans sequencing consortium"/>
            <person name="Sulson J.E."/>
            <person name="Waterston R."/>
        </authorList>
    </citation>
    <scope>NUCLEOTIDE SEQUENCE [LARGE SCALE GENOMIC DNA]</scope>
    <source>
        <strain evidence="2 3">Bristol N2</strain>
    </source>
</reference>
<organism evidence="2 3">
    <name type="scientific">Caenorhabditis elegans</name>
    <dbReference type="NCBI Taxonomy" id="6239"/>
    <lineage>
        <taxon>Eukaryota</taxon>
        <taxon>Metazoa</taxon>
        <taxon>Ecdysozoa</taxon>
        <taxon>Nematoda</taxon>
        <taxon>Chromadorea</taxon>
        <taxon>Rhabditida</taxon>
        <taxon>Rhabditina</taxon>
        <taxon>Rhabditomorpha</taxon>
        <taxon>Rhabditoidea</taxon>
        <taxon>Rhabditidae</taxon>
        <taxon>Peloderinae</taxon>
        <taxon>Caenorhabditis</taxon>
    </lineage>
</organism>
<gene>
    <name evidence="2" type="ORF">CELE_F11E6.11</name>
    <name evidence="2 4" type="ORF">F11E6.11</name>
</gene>
<dbReference type="AlphaFoldDB" id="Q5WRM9"/>
<keyword evidence="1" id="KW-0812">Transmembrane</keyword>
<dbReference type="Proteomes" id="UP000001940">
    <property type="component" value="Chromosome IV"/>
</dbReference>
<dbReference type="OMA" id="YFWVKNC"/>
<dbReference type="CTD" id="259609"/>
<dbReference type="EMBL" id="BX284604">
    <property type="protein sequence ID" value="CAH60760.1"/>
    <property type="molecule type" value="Genomic_DNA"/>
</dbReference>
<dbReference type="eggNOG" id="ENOG502TJ2Z">
    <property type="taxonomic scope" value="Eukaryota"/>
</dbReference>
<evidence type="ECO:0000313" key="2">
    <source>
        <dbReference type="EMBL" id="CAH60760.1"/>
    </source>
</evidence>
<evidence type="ECO:0000313" key="3">
    <source>
        <dbReference type="Proteomes" id="UP000001940"/>
    </source>
</evidence>